<feature type="non-terminal residue" evidence="4">
    <location>
        <position position="465"/>
    </location>
</feature>
<dbReference type="GO" id="GO:0005739">
    <property type="term" value="C:mitochondrion"/>
    <property type="evidence" value="ECO:0007669"/>
    <property type="project" value="TreeGrafter"/>
</dbReference>
<keyword evidence="2" id="KW-0677">Repeat</keyword>
<dbReference type="Proteomes" id="UP001370490">
    <property type="component" value="Unassembled WGS sequence"/>
</dbReference>
<dbReference type="Pfam" id="PF01535">
    <property type="entry name" value="PPR"/>
    <property type="match status" value="3"/>
</dbReference>
<dbReference type="Gene3D" id="1.25.40.10">
    <property type="entry name" value="Tetratricopeptide repeat domain"/>
    <property type="match status" value="2"/>
</dbReference>
<dbReference type="PANTHER" id="PTHR45717:SF57">
    <property type="entry name" value="PENTACOTRIPEPTIDE-REPEAT REGION OF PRORP DOMAIN-CONTAINING PROTEIN"/>
    <property type="match status" value="1"/>
</dbReference>
<sequence>MVRSAPSLWRSSRSSSLSQPQTRHSLIFSKPISNPSWVSSKGSLYKRISPVGDPNVSIVPILDRWVKQGNNVKGQELRSIIRELCYFKRFKHALEISEWMCNKQCIAPSQSDVAARLNLIYKVYGPKMAEEYFTNIPNVLKGFPVYSALLECYAREKCVKKAEALMEEIRDMGVPRMPYVYNHMMNLYYQTRKYEKLEDMVHEMEVRAISYDRYTYAIRLSAYAAAADVKGIDKIVAMVDSNILADMDCGFFAVAADGYLKVGQVDKAVKMLQKLEGLLKRKGNRKQAFDLLIKLYAKIGMKNELCRVWNLYKSREKIYNRGYGHMMGSLLKLDDIEGARKIFEDWESTKLSGDIRIPNLLVSAYSRKGLLEEAEAIIKKAVARGIKPLGSTWYYMAKGYLKGGKIEQAMEAVKKAILVCAPDGKLKKETLAAFLEYLEVKGNNKGPDELLELMDEDIFSADAHE</sequence>
<dbReference type="GO" id="GO:0003729">
    <property type="term" value="F:mRNA binding"/>
    <property type="evidence" value="ECO:0007669"/>
    <property type="project" value="UniProtKB-ARBA"/>
</dbReference>
<dbReference type="AlphaFoldDB" id="A0AAN8UL92"/>
<keyword evidence="5" id="KW-1185">Reference proteome</keyword>
<dbReference type="InterPro" id="IPR002885">
    <property type="entry name" value="PPR_rpt"/>
</dbReference>
<comment type="caution">
    <text evidence="4">The sequence shown here is derived from an EMBL/GenBank/DDBJ whole genome shotgun (WGS) entry which is preliminary data.</text>
</comment>
<dbReference type="SUPFAM" id="SSF48452">
    <property type="entry name" value="TPR-like"/>
    <property type="match status" value="2"/>
</dbReference>
<dbReference type="EMBL" id="JBAMMX010000023">
    <property type="protein sequence ID" value="KAK6917540.1"/>
    <property type="molecule type" value="Genomic_DNA"/>
</dbReference>
<dbReference type="NCBIfam" id="TIGR00756">
    <property type="entry name" value="PPR"/>
    <property type="match status" value="2"/>
</dbReference>
<evidence type="ECO:0000256" key="1">
    <source>
        <dbReference type="ARBA" id="ARBA00007626"/>
    </source>
</evidence>
<proteinExistence type="inferred from homology"/>
<reference evidence="4 5" key="1">
    <citation type="submission" date="2023-12" db="EMBL/GenBank/DDBJ databases">
        <title>A high-quality genome assembly for Dillenia turbinata (Dilleniales).</title>
        <authorList>
            <person name="Chanderbali A."/>
        </authorList>
    </citation>
    <scope>NUCLEOTIDE SEQUENCE [LARGE SCALE GENOMIC DNA]</scope>
    <source>
        <strain evidence="4">LSX21</strain>
        <tissue evidence="4">Leaf</tissue>
    </source>
</reference>
<dbReference type="PROSITE" id="PS51375">
    <property type="entry name" value="PPR"/>
    <property type="match status" value="2"/>
</dbReference>
<dbReference type="PANTHER" id="PTHR45717">
    <property type="entry name" value="OS12G0527900 PROTEIN"/>
    <property type="match status" value="1"/>
</dbReference>
<protein>
    <submittedName>
        <fullName evidence="4">Pentatricopeptide repeat</fullName>
    </submittedName>
</protein>
<evidence type="ECO:0000256" key="3">
    <source>
        <dbReference type="PROSITE-ProRule" id="PRU00708"/>
    </source>
</evidence>
<organism evidence="4 5">
    <name type="scientific">Dillenia turbinata</name>
    <dbReference type="NCBI Taxonomy" id="194707"/>
    <lineage>
        <taxon>Eukaryota</taxon>
        <taxon>Viridiplantae</taxon>
        <taxon>Streptophyta</taxon>
        <taxon>Embryophyta</taxon>
        <taxon>Tracheophyta</taxon>
        <taxon>Spermatophyta</taxon>
        <taxon>Magnoliopsida</taxon>
        <taxon>eudicotyledons</taxon>
        <taxon>Gunneridae</taxon>
        <taxon>Pentapetalae</taxon>
        <taxon>Dilleniales</taxon>
        <taxon>Dilleniaceae</taxon>
        <taxon>Dillenia</taxon>
    </lineage>
</organism>
<dbReference type="Pfam" id="PF13041">
    <property type="entry name" value="PPR_2"/>
    <property type="match status" value="1"/>
</dbReference>
<evidence type="ECO:0000313" key="5">
    <source>
        <dbReference type="Proteomes" id="UP001370490"/>
    </source>
</evidence>
<comment type="similarity">
    <text evidence="1">Belongs to the PPR family. P subfamily.</text>
</comment>
<feature type="repeat" description="PPR" evidence="3">
    <location>
        <begin position="354"/>
        <end position="388"/>
    </location>
</feature>
<feature type="repeat" description="PPR" evidence="3">
    <location>
        <begin position="142"/>
        <end position="176"/>
    </location>
</feature>
<evidence type="ECO:0000313" key="4">
    <source>
        <dbReference type="EMBL" id="KAK6917540.1"/>
    </source>
</evidence>
<dbReference type="InterPro" id="IPR011990">
    <property type="entry name" value="TPR-like_helical_dom_sf"/>
</dbReference>
<gene>
    <name evidence="4" type="ORF">RJ641_018291</name>
</gene>
<accession>A0AAN8UL92</accession>
<evidence type="ECO:0000256" key="2">
    <source>
        <dbReference type="ARBA" id="ARBA00022737"/>
    </source>
</evidence>
<name>A0AAN8UL92_9MAGN</name>